<dbReference type="PANTHER" id="PTHR47966">
    <property type="entry name" value="BETA-SITE APP-CLEAVING ENZYME, ISOFORM A-RELATED"/>
    <property type="match status" value="1"/>
</dbReference>
<evidence type="ECO:0000256" key="1">
    <source>
        <dbReference type="ARBA" id="ARBA00007447"/>
    </source>
</evidence>
<dbReference type="OrthoDB" id="660550at2759"/>
<dbReference type="InterPro" id="IPR034164">
    <property type="entry name" value="Pepsin-like_dom"/>
</dbReference>
<dbReference type="EMBL" id="JADNYJ010000165">
    <property type="protein sequence ID" value="KAF8877827.1"/>
    <property type="molecule type" value="Genomic_DNA"/>
</dbReference>
<dbReference type="InterPro" id="IPR033121">
    <property type="entry name" value="PEPTIDASE_A1"/>
</dbReference>
<feature type="domain" description="Peptidase A1" evidence="3">
    <location>
        <begin position="81"/>
        <end position="385"/>
    </location>
</feature>
<sequence>MIFLYLLLAFSTSVFANPVLVTRSPITLPLSRIVNFTSAHNLVQHDRARARMLKAKGESQGTARRAIFNTHEPITNQAVAYVASVGVGSPATTCWLKFRLTPVFLIYIIVCSSNTWVGAGSMGYKQTSTSHNTGDSVSVSYGSGSFSGEEYTDQVSVGRGLEITNQSIGGFDGILGLGPTDLTQGTLSSGSIIPPLIFAHEIGVSFEPTATSPNENGEITWGGTNLLKYFLPITYIPITNTAPAKYYWGIDQSIRYGPSTTFYPRQLGLYYAYWTSTDAYNKYQNATGSTVDPNVGLLALPSSKYSSLKSLYFTTGGKTFELIPNAQIWPRSLNSEIGGASGMIYLVIHDLESPSGQGLDFINGLTFLERFYSVYDSENGRVGLANTLWTMEEVN</sequence>
<dbReference type="SUPFAM" id="SSF50630">
    <property type="entry name" value="Acid proteases"/>
    <property type="match status" value="1"/>
</dbReference>
<dbReference type="GO" id="GO:0004190">
    <property type="term" value="F:aspartic-type endopeptidase activity"/>
    <property type="evidence" value="ECO:0007669"/>
    <property type="project" value="InterPro"/>
</dbReference>
<protein>
    <submittedName>
        <fullName evidence="4">Aspartic peptidase A1</fullName>
    </submittedName>
</protein>
<dbReference type="InterPro" id="IPR021109">
    <property type="entry name" value="Peptidase_aspartic_dom_sf"/>
</dbReference>
<name>A0A9P5ND61_GYMJU</name>
<organism evidence="4 5">
    <name type="scientific">Gymnopilus junonius</name>
    <name type="common">Spectacular rustgill mushroom</name>
    <name type="synonym">Gymnopilus spectabilis subsp. junonius</name>
    <dbReference type="NCBI Taxonomy" id="109634"/>
    <lineage>
        <taxon>Eukaryota</taxon>
        <taxon>Fungi</taxon>
        <taxon>Dikarya</taxon>
        <taxon>Basidiomycota</taxon>
        <taxon>Agaricomycotina</taxon>
        <taxon>Agaricomycetes</taxon>
        <taxon>Agaricomycetidae</taxon>
        <taxon>Agaricales</taxon>
        <taxon>Agaricineae</taxon>
        <taxon>Hymenogastraceae</taxon>
        <taxon>Gymnopilus</taxon>
    </lineage>
</organism>
<dbReference type="InterPro" id="IPR001461">
    <property type="entry name" value="Aspartic_peptidase_A1"/>
</dbReference>
<dbReference type="Proteomes" id="UP000724874">
    <property type="component" value="Unassembled WGS sequence"/>
</dbReference>
<comment type="similarity">
    <text evidence="1">Belongs to the peptidase A1 family.</text>
</comment>
<dbReference type="PANTHER" id="PTHR47966:SF74">
    <property type="entry name" value="AGR407CP"/>
    <property type="match status" value="1"/>
</dbReference>
<proteinExistence type="inferred from homology"/>
<evidence type="ECO:0000259" key="3">
    <source>
        <dbReference type="PROSITE" id="PS51767"/>
    </source>
</evidence>
<feature type="chain" id="PRO_5040485913" evidence="2">
    <location>
        <begin position="17"/>
        <end position="395"/>
    </location>
</feature>
<keyword evidence="2" id="KW-0732">Signal</keyword>
<dbReference type="AlphaFoldDB" id="A0A9P5ND61"/>
<dbReference type="GO" id="GO:0006508">
    <property type="term" value="P:proteolysis"/>
    <property type="evidence" value="ECO:0007669"/>
    <property type="project" value="InterPro"/>
</dbReference>
<dbReference type="Gene3D" id="2.40.70.10">
    <property type="entry name" value="Acid Proteases"/>
    <property type="match status" value="2"/>
</dbReference>
<evidence type="ECO:0000313" key="4">
    <source>
        <dbReference type="EMBL" id="KAF8877827.1"/>
    </source>
</evidence>
<dbReference type="CDD" id="cd05471">
    <property type="entry name" value="pepsin_like"/>
    <property type="match status" value="1"/>
</dbReference>
<dbReference type="PROSITE" id="PS51767">
    <property type="entry name" value="PEPTIDASE_A1"/>
    <property type="match status" value="1"/>
</dbReference>
<evidence type="ECO:0000256" key="2">
    <source>
        <dbReference type="SAM" id="SignalP"/>
    </source>
</evidence>
<feature type="signal peptide" evidence="2">
    <location>
        <begin position="1"/>
        <end position="16"/>
    </location>
</feature>
<comment type="caution">
    <text evidence="4">The sequence shown here is derived from an EMBL/GenBank/DDBJ whole genome shotgun (WGS) entry which is preliminary data.</text>
</comment>
<reference evidence="4" key="1">
    <citation type="submission" date="2020-11" db="EMBL/GenBank/DDBJ databases">
        <authorList>
            <consortium name="DOE Joint Genome Institute"/>
            <person name="Ahrendt S."/>
            <person name="Riley R."/>
            <person name="Andreopoulos W."/>
            <person name="LaButti K."/>
            <person name="Pangilinan J."/>
            <person name="Ruiz-duenas F.J."/>
            <person name="Barrasa J.M."/>
            <person name="Sanchez-Garcia M."/>
            <person name="Camarero S."/>
            <person name="Miyauchi S."/>
            <person name="Serrano A."/>
            <person name="Linde D."/>
            <person name="Babiker R."/>
            <person name="Drula E."/>
            <person name="Ayuso-Fernandez I."/>
            <person name="Pacheco R."/>
            <person name="Padilla G."/>
            <person name="Ferreira P."/>
            <person name="Barriuso J."/>
            <person name="Kellner H."/>
            <person name="Castanera R."/>
            <person name="Alfaro M."/>
            <person name="Ramirez L."/>
            <person name="Pisabarro A.G."/>
            <person name="Kuo A."/>
            <person name="Tritt A."/>
            <person name="Lipzen A."/>
            <person name="He G."/>
            <person name="Yan M."/>
            <person name="Ng V."/>
            <person name="Cullen D."/>
            <person name="Martin F."/>
            <person name="Rosso M.-N."/>
            <person name="Henrissat B."/>
            <person name="Hibbett D."/>
            <person name="Martinez A.T."/>
            <person name="Grigoriev I.V."/>
        </authorList>
    </citation>
    <scope>NUCLEOTIDE SEQUENCE</scope>
    <source>
        <strain evidence="4">AH 44721</strain>
    </source>
</reference>
<evidence type="ECO:0000313" key="5">
    <source>
        <dbReference type="Proteomes" id="UP000724874"/>
    </source>
</evidence>
<keyword evidence="5" id="KW-1185">Reference proteome</keyword>
<gene>
    <name evidence="4" type="ORF">CPB84DRAFT_1817554</name>
</gene>
<accession>A0A9P5ND61</accession>
<dbReference type="Pfam" id="PF00026">
    <property type="entry name" value="Asp"/>
    <property type="match status" value="1"/>
</dbReference>